<accession>G0QJ93</accession>
<proteinExistence type="predicted"/>
<dbReference type="AlphaFoldDB" id="G0QJ93"/>
<dbReference type="GeneID" id="14910907"/>
<dbReference type="RefSeq" id="XP_004040006.1">
    <property type="nucleotide sequence ID" value="XM_004039958.1"/>
</dbReference>
<name>G0QJ93_ICHMU</name>
<dbReference type="Proteomes" id="UP000008983">
    <property type="component" value="Unassembled WGS sequence"/>
</dbReference>
<dbReference type="InParanoid" id="G0QJ93"/>
<keyword evidence="2" id="KW-1185">Reference proteome</keyword>
<gene>
    <name evidence="1" type="ORF">IMG5_003350</name>
</gene>
<organism evidence="1 2">
    <name type="scientific">Ichthyophthirius multifiliis</name>
    <name type="common">White spot disease agent</name>
    <name type="synonym">Ich</name>
    <dbReference type="NCBI Taxonomy" id="5932"/>
    <lineage>
        <taxon>Eukaryota</taxon>
        <taxon>Sar</taxon>
        <taxon>Alveolata</taxon>
        <taxon>Ciliophora</taxon>
        <taxon>Intramacronucleata</taxon>
        <taxon>Oligohymenophorea</taxon>
        <taxon>Hymenostomatida</taxon>
        <taxon>Ophryoglenina</taxon>
        <taxon>Ichthyophthirius</taxon>
    </lineage>
</organism>
<dbReference type="EMBL" id="GL983053">
    <property type="protein sequence ID" value="EGR34702.1"/>
    <property type="molecule type" value="Genomic_DNA"/>
</dbReference>
<sequence>MLQDLQIISNILILIIQFQSIVQIKILINYQKQENLLKKMKLFHILNNSLMVQKVYMSLKQYTESKIKKIRQKNNNKLVQNVQIFLQKIQYGKQRIQDLQKALQEQIQLKQFQELLQQWLQKQWKNDNMDQKLMYIVQELFSIKYYIVIILLKEEMKQSYQIILEKEDQLQKLIYNKYQMK</sequence>
<evidence type="ECO:0000313" key="2">
    <source>
        <dbReference type="Proteomes" id="UP000008983"/>
    </source>
</evidence>
<protein>
    <submittedName>
        <fullName evidence="1">Uncharacterized protein</fullName>
    </submittedName>
</protein>
<evidence type="ECO:0000313" key="1">
    <source>
        <dbReference type="EMBL" id="EGR34702.1"/>
    </source>
</evidence>
<reference evidence="1 2" key="1">
    <citation type="submission" date="2011-07" db="EMBL/GenBank/DDBJ databases">
        <authorList>
            <person name="Coyne R."/>
            <person name="Brami D."/>
            <person name="Johnson J."/>
            <person name="Hostetler J."/>
            <person name="Hannick L."/>
            <person name="Clark T."/>
            <person name="Cassidy-Hanley D."/>
            <person name="Inman J."/>
        </authorList>
    </citation>
    <scope>NUCLEOTIDE SEQUENCE [LARGE SCALE GENOMIC DNA]</scope>
    <source>
        <strain evidence="1 2">G5</strain>
    </source>
</reference>